<reference evidence="13" key="1">
    <citation type="journal article" date="2019" name="Int. J. Syst. Evol. Microbiol.">
        <title>The Global Catalogue of Microorganisms (GCM) 10K type strain sequencing project: providing services to taxonomists for standard genome sequencing and annotation.</title>
        <authorList>
            <consortium name="The Broad Institute Genomics Platform"/>
            <consortium name="The Broad Institute Genome Sequencing Center for Infectious Disease"/>
            <person name="Wu L."/>
            <person name="Ma J."/>
        </authorList>
    </citation>
    <scope>NUCLEOTIDE SEQUENCE [LARGE SCALE GENOMIC DNA]</scope>
    <source>
        <strain evidence="13">CCUG 58728</strain>
    </source>
</reference>
<evidence type="ECO:0000256" key="4">
    <source>
        <dbReference type="ARBA" id="ARBA00022630"/>
    </source>
</evidence>
<evidence type="ECO:0000256" key="8">
    <source>
        <dbReference type="ARBA" id="ARBA00022842"/>
    </source>
</evidence>
<proteinExistence type="inferred from homology"/>
<dbReference type="GO" id="GO:0016740">
    <property type="term" value="F:transferase activity"/>
    <property type="evidence" value="ECO:0007669"/>
    <property type="project" value="UniProtKB-KW"/>
</dbReference>
<dbReference type="InterPro" id="IPR003374">
    <property type="entry name" value="ApbE-like_sf"/>
</dbReference>
<keyword evidence="4 11" id="KW-0285">Flavoprotein</keyword>
<dbReference type="SUPFAM" id="SSF143631">
    <property type="entry name" value="ApbE-like"/>
    <property type="match status" value="1"/>
</dbReference>
<organism evidence="12 13">
    <name type="scientific">Streptococcus dentapri</name>
    <dbReference type="NCBI Taxonomy" id="573564"/>
    <lineage>
        <taxon>Bacteria</taxon>
        <taxon>Bacillati</taxon>
        <taxon>Bacillota</taxon>
        <taxon>Bacilli</taxon>
        <taxon>Lactobacillales</taxon>
        <taxon>Streptococcaceae</taxon>
        <taxon>Streptococcus</taxon>
    </lineage>
</organism>
<accession>A0ABV8D2R6</accession>
<protein>
    <recommendedName>
        <fullName evidence="3 11">FAD:protein FMN transferase</fullName>
        <ecNumber evidence="2 11">2.7.1.180</ecNumber>
    </recommendedName>
    <alternativeName>
        <fullName evidence="9 11">Flavin transferase</fullName>
    </alternativeName>
</protein>
<dbReference type="Gene3D" id="3.10.520.10">
    <property type="entry name" value="ApbE-like domains"/>
    <property type="match status" value="1"/>
</dbReference>
<keyword evidence="8 11" id="KW-0460">Magnesium</keyword>
<keyword evidence="13" id="KW-1185">Reference proteome</keyword>
<dbReference type="PANTHER" id="PTHR30040:SF2">
    <property type="entry name" value="FAD:PROTEIN FMN TRANSFERASE"/>
    <property type="match status" value="1"/>
</dbReference>
<comment type="cofactor">
    <cofactor evidence="1">
        <name>Mg(2+)</name>
        <dbReference type="ChEBI" id="CHEBI:18420"/>
    </cofactor>
</comment>
<evidence type="ECO:0000313" key="12">
    <source>
        <dbReference type="EMBL" id="MFC3932808.1"/>
    </source>
</evidence>
<keyword evidence="5 11" id="KW-0808">Transferase</keyword>
<evidence type="ECO:0000256" key="6">
    <source>
        <dbReference type="ARBA" id="ARBA00022723"/>
    </source>
</evidence>
<evidence type="ECO:0000256" key="5">
    <source>
        <dbReference type="ARBA" id="ARBA00022679"/>
    </source>
</evidence>
<evidence type="ECO:0000256" key="2">
    <source>
        <dbReference type="ARBA" id="ARBA00011955"/>
    </source>
</evidence>
<comment type="catalytic activity">
    <reaction evidence="10 11">
        <text>L-threonyl-[protein] + FAD = FMN-L-threonyl-[protein] + AMP + H(+)</text>
        <dbReference type="Rhea" id="RHEA:36847"/>
        <dbReference type="Rhea" id="RHEA-COMP:11060"/>
        <dbReference type="Rhea" id="RHEA-COMP:11061"/>
        <dbReference type="ChEBI" id="CHEBI:15378"/>
        <dbReference type="ChEBI" id="CHEBI:30013"/>
        <dbReference type="ChEBI" id="CHEBI:57692"/>
        <dbReference type="ChEBI" id="CHEBI:74257"/>
        <dbReference type="ChEBI" id="CHEBI:456215"/>
        <dbReference type="EC" id="2.7.1.180"/>
    </reaction>
</comment>
<dbReference type="EC" id="2.7.1.180" evidence="2 11"/>
<dbReference type="PIRSF" id="PIRSF006268">
    <property type="entry name" value="ApbE"/>
    <property type="match status" value="1"/>
</dbReference>
<evidence type="ECO:0000256" key="9">
    <source>
        <dbReference type="ARBA" id="ARBA00031306"/>
    </source>
</evidence>
<comment type="caution">
    <text evidence="12">The sequence shown here is derived from an EMBL/GenBank/DDBJ whole genome shotgun (WGS) entry which is preliminary data.</text>
</comment>
<gene>
    <name evidence="12" type="ORF">ACFOSE_08595</name>
</gene>
<dbReference type="EMBL" id="JBHSAC010000073">
    <property type="protein sequence ID" value="MFC3932808.1"/>
    <property type="molecule type" value="Genomic_DNA"/>
</dbReference>
<evidence type="ECO:0000313" key="13">
    <source>
        <dbReference type="Proteomes" id="UP001595901"/>
    </source>
</evidence>
<dbReference type="Pfam" id="PF02424">
    <property type="entry name" value="ApbE"/>
    <property type="match status" value="1"/>
</dbReference>
<name>A0ABV8D2R6_9STRE</name>
<evidence type="ECO:0000256" key="11">
    <source>
        <dbReference type="PIRNR" id="PIRNR006268"/>
    </source>
</evidence>
<comment type="similarity">
    <text evidence="11">Belongs to the ApbE family.</text>
</comment>
<dbReference type="Proteomes" id="UP001595901">
    <property type="component" value="Unassembled WGS sequence"/>
</dbReference>
<dbReference type="InterPro" id="IPR024932">
    <property type="entry name" value="ApbE"/>
</dbReference>
<evidence type="ECO:0000256" key="10">
    <source>
        <dbReference type="ARBA" id="ARBA00048540"/>
    </source>
</evidence>
<dbReference type="PANTHER" id="PTHR30040">
    <property type="entry name" value="THIAMINE BIOSYNTHESIS LIPOPROTEIN APBE"/>
    <property type="match status" value="1"/>
</dbReference>
<evidence type="ECO:0000256" key="3">
    <source>
        <dbReference type="ARBA" id="ARBA00016337"/>
    </source>
</evidence>
<keyword evidence="7 11" id="KW-0274">FAD</keyword>
<evidence type="ECO:0000256" key="7">
    <source>
        <dbReference type="ARBA" id="ARBA00022827"/>
    </source>
</evidence>
<sequence>MQLTSRQVKLMGTTIDTRIYHNNPQPILAEVETLLRDYEQRFSANKETSELMQINRAAGQEPVSVSSDLYELIKIGKNHSLVAGSHLNIAIGPLIQTWRIGFKDAKLPSPEEIQALLNIINPADILLNDEDKSVYLAKTGMKIDLGALAKGYIADRIVAFLKSAQVISGLINLGGNVLTFGPALHNPDLRWRIGIQDPRKPRGHNLSILSIANQSVVTSGIYERIFTYDGETYHHIFDSHTGYPVDCETASLTIVSDLSLDGEIWTTRLFGKSPNDILSEIQGEKGLEALIISKNSQLIASPSLEKIRFV</sequence>
<keyword evidence="6 11" id="KW-0479">Metal-binding</keyword>
<evidence type="ECO:0000256" key="1">
    <source>
        <dbReference type="ARBA" id="ARBA00001946"/>
    </source>
</evidence>
<dbReference type="RefSeq" id="WP_380432476.1">
    <property type="nucleotide sequence ID" value="NZ_JBHSAC010000073.1"/>
</dbReference>